<feature type="transmembrane region" description="Helical" evidence="1">
    <location>
        <begin position="31"/>
        <end position="51"/>
    </location>
</feature>
<sequence length="65" mass="7034">MKKENVLFLLLAVITVICIMSIGVAVAERSIVIALLALIGIVIALFLGISLRKKVNEASELKKLE</sequence>
<dbReference type="RefSeq" id="WP_022628295.1">
    <property type="nucleotide sequence ID" value="NZ_ATAE01000029.1"/>
</dbReference>
<protein>
    <submittedName>
        <fullName evidence="2">Uncharacterized protein</fullName>
    </submittedName>
</protein>
<dbReference type="PATRIC" id="fig|1188261.3.peg.2067"/>
<name>U6SQB0_9BACI</name>
<keyword evidence="3" id="KW-1185">Reference proteome</keyword>
<dbReference type="Pfam" id="PF17259">
    <property type="entry name" value="DUF5325"/>
    <property type="match status" value="1"/>
</dbReference>
<dbReference type="EMBL" id="ATAE01000029">
    <property type="protein sequence ID" value="ERN53095.1"/>
    <property type="molecule type" value="Genomic_DNA"/>
</dbReference>
<organism evidence="2 3">
    <name type="scientific">Alkalihalophilus marmarensis DSM 21297</name>
    <dbReference type="NCBI Taxonomy" id="1188261"/>
    <lineage>
        <taxon>Bacteria</taxon>
        <taxon>Bacillati</taxon>
        <taxon>Bacillota</taxon>
        <taxon>Bacilli</taxon>
        <taxon>Bacillales</taxon>
        <taxon>Bacillaceae</taxon>
        <taxon>Alkalihalophilus</taxon>
    </lineage>
</organism>
<dbReference type="Proteomes" id="UP000017170">
    <property type="component" value="Unassembled WGS sequence"/>
</dbReference>
<keyword evidence="1" id="KW-1133">Transmembrane helix</keyword>
<accession>U6SQB0</accession>
<proteinExistence type="predicted"/>
<feature type="transmembrane region" description="Helical" evidence="1">
    <location>
        <begin position="7"/>
        <end position="25"/>
    </location>
</feature>
<gene>
    <name evidence="2" type="ORF">A33I_13155</name>
</gene>
<reference evidence="2 3" key="1">
    <citation type="journal article" date="2013" name="Genome Announc.">
        <title>Genome Sequence of the Extreme Obligate Alkaliphile Bacillus marmarensis Strain DSM 21297.</title>
        <authorList>
            <person name="Wernick D.G."/>
            <person name="Choi K.Y."/>
            <person name="Tat C.A."/>
            <person name="Lafontaine Rivera J.G."/>
            <person name="Liao J.C."/>
        </authorList>
    </citation>
    <scope>NUCLEOTIDE SEQUENCE [LARGE SCALE GENOMIC DNA]</scope>
    <source>
        <strain evidence="2 3">DSM 21297</strain>
    </source>
</reference>
<evidence type="ECO:0000313" key="3">
    <source>
        <dbReference type="Proteomes" id="UP000017170"/>
    </source>
</evidence>
<keyword evidence="1" id="KW-0472">Membrane</keyword>
<dbReference type="AlphaFoldDB" id="U6SQB0"/>
<evidence type="ECO:0000313" key="2">
    <source>
        <dbReference type="EMBL" id="ERN53095.1"/>
    </source>
</evidence>
<keyword evidence="1" id="KW-0812">Transmembrane</keyword>
<dbReference type="InterPro" id="IPR035211">
    <property type="entry name" value="DUF5325"/>
</dbReference>
<evidence type="ECO:0000256" key="1">
    <source>
        <dbReference type="SAM" id="Phobius"/>
    </source>
</evidence>
<comment type="caution">
    <text evidence="2">The sequence shown here is derived from an EMBL/GenBank/DDBJ whole genome shotgun (WGS) entry which is preliminary data.</text>
</comment>